<evidence type="ECO:0000256" key="1">
    <source>
        <dbReference type="SAM" id="Phobius"/>
    </source>
</evidence>
<dbReference type="EMBL" id="CP042433">
    <property type="protein sequence ID" value="QEC55091.1"/>
    <property type="molecule type" value="Genomic_DNA"/>
</dbReference>
<proteinExistence type="predicted"/>
<dbReference type="RefSeq" id="WP_146783094.1">
    <property type="nucleotide sequence ID" value="NZ_BAABIO010000006.1"/>
</dbReference>
<organism evidence="2 3">
    <name type="scientific">Flavisolibacter ginsenosidimutans</name>
    <dbReference type="NCBI Taxonomy" id="661481"/>
    <lineage>
        <taxon>Bacteria</taxon>
        <taxon>Pseudomonadati</taxon>
        <taxon>Bacteroidota</taxon>
        <taxon>Chitinophagia</taxon>
        <taxon>Chitinophagales</taxon>
        <taxon>Chitinophagaceae</taxon>
        <taxon>Flavisolibacter</taxon>
    </lineage>
</organism>
<dbReference type="OrthoDB" id="660475at2"/>
<evidence type="ECO:0000313" key="2">
    <source>
        <dbReference type="EMBL" id="QEC55091.1"/>
    </source>
</evidence>
<dbReference type="Proteomes" id="UP000321204">
    <property type="component" value="Chromosome"/>
</dbReference>
<keyword evidence="3" id="KW-1185">Reference proteome</keyword>
<dbReference type="AlphaFoldDB" id="A0A5B8UEI7"/>
<keyword evidence="1" id="KW-0812">Transmembrane</keyword>
<feature type="transmembrane region" description="Helical" evidence="1">
    <location>
        <begin position="46"/>
        <end position="64"/>
    </location>
</feature>
<name>A0A5B8UEI7_9BACT</name>
<accession>A0A5B8UEI7</accession>
<keyword evidence="1" id="KW-0472">Membrane</keyword>
<feature type="transmembrane region" description="Helical" evidence="1">
    <location>
        <begin position="76"/>
        <end position="96"/>
    </location>
</feature>
<reference evidence="2 3" key="1">
    <citation type="journal article" date="2015" name="Int. J. Syst. Evol. Microbiol.">
        <title>Flavisolibacter ginsenosidimutans sp. nov., with ginsenoside-converting activity isolated from soil used for cultivating ginseng.</title>
        <authorList>
            <person name="Zhao Y."/>
            <person name="Liu Q."/>
            <person name="Kang M.S."/>
            <person name="Jin F."/>
            <person name="Yu H."/>
            <person name="Im W.T."/>
        </authorList>
    </citation>
    <scope>NUCLEOTIDE SEQUENCE [LARGE SCALE GENOMIC DNA]</scope>
    <source>
        <strain evidence="2 3">Gsoil 636</strain>
    </source>
</reference>
<feature type="transmembrane region" description="Helical" evidence="1">
    <location>
        <begin position="20"/>
        <end position="40"/>
    </location>
</feature>
<feature type="transmembrane region" description="Helical" evidence="1">
    <location>
        <begin position="102"/>
        <end position="118"/>
    </location>
</feature>
<gene>
    <name evidence="2" type="ORF">FSB75_03950</name>
</gene>
<keyword evidence="1" id="KW-1133">Transmembrane helix</keyword>
<evidence type="ECO:0000313" key="3">
    <source>
        <dbReference type="Proteomes" id="UP000321204"/>
    </source>
</evidence>
<protein>
    <submittedName>
        <fullName evidence="2">Uncharacterized protein</fullName>
    </submittedName>
</protein>
<dbReference type="KEGG" id="fgg:FSB75_03950"/>
<sequence length="207" mass="24359">MYTVAVKIEGMDRRRRTTGLMHLIVGFFLLLKSFDFYNYLVEKNTLKFLPFLIVGGLSLFYGAFRNRIDARAKYNTALRVLQFVGFVFFGIIMMQLGKRFDYTVLFIWALVTFLLIFSEKKIFAETALNLTEEGIRIPGSYKEHLVEWEVLEDVTVRHDFITLFHRDKKYLQYQVMQDLSELEVVKMNAFCREKIEGTTNVKSAGRR</sequence>